<dbReference type="AlphaFoldDB" id="A0AAJ0GBN8"/>
<comment type="caution">
    <text evidence="2">The sequence shown here is derived from an EMBL/GenBank/DDBJ whole genome shotgun (WGS) entry which is preliminary data.</text>
</comment>
<keyword evidence="3" id="KW-1185">Reference proteome</keyword>
<evidence type="ECO:0000256" key="1">
    <source>
        <dbReference type="SAM" id="MobiDB-lite"/>
    </source>
</evidence>
<dbReference type="EMBL" id="JAWDJX010000021">
    <property type="protein sequence ID" value="KAK3052266.1"/>
    <property type="molecule type" value="Genomic_DNA"/>
</dbReference>
<name>A0AAJ0GBN8_9PEZI</name>
<organism evidence="2 3">
    <name type="scientific">Extremus antarcticus</name>
    <dbReference type="NCBI Taxonomy" id="702011"/>
    <lineage>
        <taxon>Eukaryota</taxon>
        <taxon>Fungi</taxon>
        <taxon>Dikarya</taxon>
        <taxon>Ascomycota</taxon>
        <taxon>Pezizomycotina</taxon>
        <taxon>Dothideomycetes</taxon>
        <taxon>Dothideomycetidae</taxon>
        <taxon>Mycosphaerellales</taxon>
        <taxon>Extremaceae</taxon>
        <taxon>Extremus</taxon>
    </lineage>
</organism>
<feature type="region of interest" description="Disordered" evidence="1">
    <location>
        <begin position="48"/>
        <end position="99"/>
    </location>
</feature>
<dbReference type="Proteomes" id="UP001271007">
    <property type="component" value="Unassembled WGS sequence"/>
</dbReference>
<evidence type="ECO:0000313" key="3">
    <source>
        <dbReference type="Proteomes" id="UP001271007"/>
    </source>
</evidence>
<proteinExistence type="predicted"/>
<accession>A0AAJ0GBN8</accession>
<sequence>MPTRSLITMQVSQANSVCSHDSTICHRSSKSMEYGISEPAMDPAQVYVFPSPPTPNGIHPDINPPTSVPYDSNISSPPRTSTPKKSHQRSASVPAAPGRRYCGTSHQHYCPSKLWARYVFFDQKVARRFAHVHDGVRMGRRVTSDGPVEVAGDFNDLRETRLGRWNKCQSRFSELKEPEIGREITTDIFSVINA</sequence>
<reference evidence="2" key="1">
    <citation type="submission" date="2023-04" db="EMBL/GenBank/DDBJ databases">
        <title>Black Yeasts Isolated from many extreme environments.</title>
        <authorList>
            <person name="Coleine C."/>
            <person name="Stajich J.E."/>
            <person name="Selbmann L."/>
        </authorList>
    </citation>
    <scope>NUCLEOTIDE SEQUENCE</scope>
    <source>
        <strain evidence="2">CCFEE 5312</strain>
    </source>
</reference>
<gene>
    <name evidence="2" type="ORF">LTR09_006476</name>
</gene>
<protein>
    <submittedName>
        <fullName evidence="2">Uncharacterized protein</fullName>
    </submittedName>
</protein>
<evidence type="ECO:0000313" key="2">
    <source>
        <dbReference type="EMBL" id="KAK3052266.1"/>
    </source>
</evidence>